<dbReference type="GO" id="GO:0042823">
    <property type="term" value="P:pyridoxal phosphate biosynthetic process"/>
    <property type="evidence" value="ECO:0007669"/>
    <property type="project" value="UniProtKB-UniRule"/>
</dbReference>
<keyword evidence="3 10" id="KW-0862">Zinc</keyword>
<dbReference type="NCBIfam" id="TIGR00557">
    <property type="entry name" value="pdxA"/>
    <property type="match status" value="1"/>
</dbReference>
<feature type="binding site" evidence="10">
    <location>
        <position position="152"/>
    </location>
    <ligand>
        <name>a divalent metal cation</name>
        <dbReference type="ChEBI" id="CHEBI:60240"/>
        <note>ligand shared between dimeric partners</note>
    </ligand>
</feature>
<evidence type="ECO:0000256" key="8">
    <source>
        <dbReference type="ARBA" id="ARBA00023096"/>
    </source>
</evidence>
<dbReference type="Proteomes" id="UP000290191">
    <property type="component" value="Unassembled WGS sequence"/>
</dbReference>
<dbReference type="EC" id="1.1.1.262" evidence="10"/>
<dbReference type="HAMAP" id="MF_02086">
    <property type="entry name" value="PdxA_Epsilonprot"/>
    <property type="match status" value="1"/>
</dbReference>
<evidence type="ECO:0000256" key="10">
    <source>
        <dbReference type="HAMAP-Rule" id="MF_02086"/>
    </source>
</evidence>
<comment type="subcellular location">
    <subcellularLocation>
        <location evidence="10">Cytoplasm</location>
    </subcellularLocation>
</comment>
<dbReference type="GO" id="GO:0050570">
    <property type="term" value="F:4-hydroxythreonine-4-phosphate dehydrogenase activity"/>
    <property type="evidence" value="ECO:0007669"/>
    <property type="project" value="UniProtKB-UniRule"/>
</dbReference>
<evidence type="ECO:0000256" key="9">
    <source>
        <dbReference type="ARBA" id="ARBA00023285"/>
    </source>
</evidence>
<comment type="function">
    <text evidence="10">Catalyzes the NAD(P)-dependent oxidation of 4-(phosphooxy)-L-threonine (HTP) into 2-amino-3-oxo-4-(phosphooxy)butyric acid which spontaneously decarboxylates to form 3-amino-2-oxopropyl phosphate (AHAP).</text>
</comment>
<dbReference type="GO" id="GO:0051287">
    <property type="term" value="F:NAD binding"/>
    <property type="evidence" value="ECO:0007669"/>
    <property type="project" value="InterPro"/>
</dbReference>
<keyword evidence="1 10" id="KW-0963">Cytoplasm</keyword>
<name>A0A4Q0Y189_9BACT</name>
<feature type="binding site" evidence="10">
    <location>
        <position position="273"/>
    </location>
    <ligand>
        <name>substrate</name>
    </ligand>
</feature>
<comment type="similarity">
    <text evidence="10">Belongs to the PdxA family.</text>
</comment>
<keyword evidence="12" id="KW-1185">Reference proteome</keyword>
<dbReference type="InterPro" id="IPR037539">
    <property type="entry name" value="PdxA_epsilonprot"/>
</dbReference>
<keyword evidence="7 10" id="KW-0520">NAD</keyword>
<feature type="binding site" evidence="10">
    <location>
        <position position="123"/>
    </location>
    <ligand>
        <name>substrate</name>
    </ligand>
</feature>
<evidence type="ECO:0000313" key="11">
    <source>
        <dbReference type="EMBL" id="RXJ61971.1"/>
    </source>
</evidence>
<feature type="binding site" evidence="10">
    <location>
        <position position="191"/>
    </location>
    <ligand>
        <name>a divalent metal cation</name>
        <dbReference type="ChEBI" id="CHEBI:60240"/>
        <note>ligand shared between dimeric partners</note>
    </ligand>
</feature>
<dbReference type="Pfam" id="PF04166">
    <property type="entry name" value="PdxA"/>
    <property type="match status" value="1"/>
</dbReference>
<keyword evidence="5 10" id="KW-0521">NADP</keyword>
<keyword evidence="9 10" id="KW-0170">Cobalt</keyword>
<comment type="catalytic activity">
    <reaction evidence="10">
        <text>4-(phosphooxy)-L-threonine + NAD(+) = 3-amino-2-oxopropyl phosphate + CO2 + NADH</text>
        <dbReference type="Rhea" id="RHEA:32275"/>
        <dbReference type="ChEBI" id="CHEBI:16526"/>
        <dbReference type="ChEBI" id="CHEBI:57279"/>
        <dbReference type="ChEBI" id="CHEBI:57540"/>
        <dbReference type="ChEBI" id="CHEBI:57945"/>
        <dbReference type="ChEBI" id="CHEBI:58452"/>
        <dbReference type="EC" id="1.1.1.262"/>
    </reaction>
</comment>
<dbReference type="GO" id="GO:0000287">
    <property type="term" value="F:magnesium ion binding"/>
    <property type="evidence" value="ECO:0007669"/>
    <property type="project" value="UniProtKB-UniRule"/>
</dbReference>
<comment type="caution">
    <text evidence="11">The sequence shown here is derived from an EMBL/GenBank/DDBJ whole genome shotgun (WGS) entry which is preliminary data.</text>
</comment>
<dbReference type="SUPFAM" id="SSF53659">
    <property type="entry name" value="Isocitrate/Isopropylmalate dehydrogenase-like"/>
    <property type="match status" value="1"/>
</dbReference>
<dbReference type="GO" id="GO:0005737">
    <property type="term" value="C:cytoplasm"/>
    <property type="evidence" value="ECO:0007669"/>
    <property type="project" value="UniProtKB-SubCell"/>
</dbReference>
<dbReference type="GO" id="GO:0008270">
    <property type="term" value="F:zinc ion binding"/>
    <property type="evidence" value="ECO:0007669"/>
    <property type="project" value="UniProtKB-UniRule"/>
</dbReference>
<keyword evidence="8 10" id="KW-0664">Pyridoxine biosynthesis</keyword>
<feature type="binding site" evidence="10">
    <location>
        <position position="247"/>
    </location>
    <ligand>
        <name>a divalent metal cation</name>
        <dbReference type="ChEBI" id="CHEBI:60240"/>
        <note>ligand shared between dimeric partners</note>
    </ligand>
</feature>
<dbReference type="Gene3D" id="3.40.718.10">
    <property type="entry name" value="Isopropylmalate Dehydrogenase"/>
    <property type="match status" value="1"/>
</dbReference>
<comment type="pathway">
    <text evidence="10">Cofactor biosynthesis; pyridoxine 5'-phosphate biosynthesis; pyridoxine 5'-phosphate from D-erythrose 4-phosphate: step 4/5.</text>
</comment>
<accession>A0A4Q0Y189</accession>
<dbReference type="UniPathway" id="UPA00244">
    <property type="reaction ID" value="UER00312"/>
</dbReference>
<evidence type="ECO:0000256" key="6">
    <source>
        <dbReference type="ARBA" id="ARBA00023002"/>
    </source>
</evidence>
<dbReference type="RefSeq" id="WP_129082521.1">
    <property type="nucleotide sequence ID" value="NZ_CP041070.1"/>
</dbReference>
<comment type="subunit">
    <text evidence="10">Homodimer.</text>
</comment>
<sequence length="311" mass="34896">MENKKIKIAVSIGDLNGVGVEIALKSHGKISKFCTPVYCINKKMLKKASNLLSLEIPNDFNIHEVKGEFDIKPGKVSKKSGKFSYDSFTEAIELAKNKEVEAIVTLPINKESWNKAKIKYKGHTEVLRDFFGRNAIMMLGCKKLFVALFTEHVPLKKVAKAINEKDLTKFLLDFYKSVNSDKIGVLALNPHASDNGVLGNEEVEIFKAIKNANKKLQKDIFKGPLVPDTAFSPASRKNLKYFVAMYHDQGLAPLKALYFDQSINVSLNLPIIRTSVDHGTAFDIAYKQNRELNCKSYINAVKEAIILQDKR</sequence>
<dbReference type="EMBL" id="PDKO01000010">
    <property type="protein sequence ID" value="RXJ61971.1"/>
    <property type="molecule type" value="Genomic_DNA"/>
</dbReference>
<feature type="binding site" evidence="10">
    <location>
        <position position="264"/>
    </location>
    <ligand>
        <name>substrate</name>
    </ligand>
</feature>
<feature type="binding site" evidence="10">
    <location>
        <position position="255"/>
    </location>
    <ligand>
        <name>substrate</name>
    </ligand>
</feature>
<dbReference type="OrthoDB" id="9801783at2"/>
<evidence type="ECO:0000256" key="7">
    <source>
        <dbReference type="ARBA" id="ARBA00023027"/>
    </source>
</evidence>
<keyword evidence="2 10" id="KW-0479">Metal-binding</keyword>
<evidence type="ECO:0000313" key="12">
    <source>
        <dbReference type="Proteomes" id="UP000290191"/>
    </source>
</evidence>
<comment type="cofactor">
    <cofactor evidence="10">
        <name>Zn(2+)</name>
        <dbReference type="ChEBI" id="CHEBI:29105"/>
    </cofactor>
    <cofactor evidence="10">
        <name>Mg(2+)</name>
        <dbReference type="ChEBI" id="CHEBI:18420"/>
    </cofactor>
    <cofactor evidence="10">
        <name>Co(2+)</name>
        <dbReference type="ChEBI" id="CHEBI:48828"/>
    </cofactor>
</comment>
<evidence type="ECO:0000256" key="2">
    <source>
        <dbReference type="ARBA" id="ARBA00022723"/>
    </source>
</evidence>
<evidence type="ECO:0000256" key="5">
    <source>
        <dbReference type="ARBA" id="ARBA00022857"/>
    </source>
</evidence>
<feature type="binding site" evidence="10">
    <location>
        <position position="124"/>
    </location>
    <ligand>
        <name>substrate</name>
    </ligand>
</feature>
<dbReference type="PANTHER" id="PTHR30004:SF6">
    <property type="entry name" value="D-THREONATE 4-PHOSPHATE DEHYDROGENASE"/>
    <property type="match status" value="1"/>
</dbReference>
<keyword evidence="6 10" id="KW-0560">Oxidoreductase</keyword>
<evidence type="ECO:0000256" key="4">
    <source>
        <dbReference type="ARBA" id="ARBA00022842"/>
    </source>
</evidence>
<evidence type="ECO:0000256" key="3">
    <source>
        <dbReference type="ARBA" id="ARBA00022833"/>
    </source>
</evidence>
<dbReference type="PANTHER" id="PTHR30004">
    <property type="entry name" value="4-HYDROXYTHREONINE-4-PHOSPHATE DEHYDROGENASE"/>
    <property type="match status" value="1"/>
</dbReference>
<evidence type="ECO:0000256" key="1">
    <source>
        <dbReference type="ARBA" id="ARBA00022490"/>
    </source>
</evidence>
<comment type="miscellaneous">
    <text evidence="10">The active site is located at the dimer interface.</text>
</comment>
<dbReference type="NCBIfam" id="NF003040">
    <property type="entry name" value="PRK03946.1"/>
    <property type="match status" value="1"/>
</dbReference>
<dbReference type="AlphaFoldDB" id="A0A4Q0Y189"/>
<dbReference type="GO" id="GO:0008615">
    <property type="term" value="P:pyridoxine biosynthetic process"/>
    <property type="evidence" value="ECO:0007669"/>
    <property type="project" value="UniProtKB-UniRule"/>
</dbReference>
<dbReference type="InterPro" id="IPR005255">
    <property type="entry name" value="PdxA_fam"/>
</dbReference>
<dbReference type="GO" id="GO:0050897">
    <property type="term" value="F:cobalt ion binding"/>
    <property type="evidence" value="ECO:0007669"/>
    <property type="project" value="UniProtKB-UniRule"/>
</dbReference>
<gene>
    <name evidence="10 11" type="primary">pdxA</name>
    <name evidence="11" type="ORF">CRV06_11070</name>
</gene>
<proteinExistence type="inferred from homology"/>
<protein>
    <recommendedName>
        <fullName evidence="10">4-hydroxythreonine-4-phosphate dehydrogenase</fullName>
        <ecNumber evidence="10">1.1.1.262</ecNumber>
    </recommendedName>
    <alternativeName>
        <fullName evidence="10">4-(phosphohydroxy)-L-threonine dehydrogenase</fullName>
    </alternativeName>
</protein>
<reference evidence="11 12" key="1">
    <citation type="submission" date="2017-10" db="EMBL/GenBank/DDBJ databases">
        <title>Genomics of the genus Arcobacter.</title>
        <authorList>
            <person name="Perez-Cataluna A."/>
            <person name="Figueras M.J."/>
        </authorList>
    </citation>
    <scope>NUCLEOTIDE SEQUENCE [LARGE SCALE GENOMIC DNA]</scope>
    <source>
        <strain evidence="11 12">DSM 24636</strain>
    </source>
</reference>
<organism evidence="11 12">
    <name type="scientific">Halarcobacter anaerophilus</name>
    <dbReference type="NCBI Taxonomy" id="877500"/>
    <lineage>
        <taxon>Bacteria</taxon>
        <taxon>Pseudomonadati</taxon>
        <taxon>Campylobacterota</taxon>
        <taxon>Epsilonproteobacteria</taxon>
        <taxon>Campylobacterales</taxon>
        <taxon>Arcobacteraceae</taxon>
        <taxon>Halarcobacter</taxon>
    </lineage>
</organism>
<keyword evidence="4 10" id="KW-0460">Magnesium</keyword>
<dbReference type="STRING" id="877500.GCA_000935065_00776"/>